<feature type="transmembrane region" description="Helical" evidence="1">
    <location>
        <begin position="104"/>
        <end position="128"/>
    </location>
</feature>
<evidence type="ECO:0000256" key="1">
    <source>
        <dbReference type="SAM" id="Phobius"/>
    </source>
</evidence>
<comment type="caution">
    <text evidence="2">The sequence shown here is derived from an EMBL/GenBank/DDBJ whole genome shotgun (WGS) entry which is preliminary data.</text>
</comment>
<accession>A0A699JS62</accession>
<name>A0A699JS62_TANCI</name>
<keyword evidence="1" id="KW-0812">Transmembrane</keyword>
<evidence type="ECO:0000313" key="2">
    <source>
        <dbReference type="EMBL" id="GFA54328.1"/>
    </source>
</evidence>
<dbReference type="EMBL" id="BKCJ010442610">
    <property type="protein sequence ID" value="GFA54328.1"/>
    <property type="molecule type" value="Genomic_DNA"/>
</dbReference>
<feature type="transmembrane region" description="Helical" evidence="1">
    <location>
        <begin position="186"/>
        <end position="208"/>
    </location>
</feature>
<proteinExistence type="predicted"/>
<organism evidence="2">
    <name type="scientific">Tanacetum cinerariifolium</name>
    <name type="common">Dalmatian daisy</name>
    <name type="synonym">Chrysanthemum cinerariifolium</name>
    <dbReference type="NCBI Taxonomy" id="118510"/>
    <lineage>
        <taxon>Eukaryota</taxon>
        <taxon>Viridiplantae</taxon>
        <taxon>Streptophyta</taxon>
        <taxon>Embryophyta</taxon>
        <taxon>Tracheophyta</taxon>
        <taxon>Spermatophyta</taxon>
        <taxon>Magnoliopsida</taxon>
        <taxon>eudicotyledons</taxon>
        <taxon>Gunneridae</taxon>
        <taxon>Pentapetalae</taxon>
        <taxon>asterids</taxon>
        <taxon>campanulids</taxon>
        <taxon>Asterales</taxon>
        <taxon>Asteraceae</taxon>
        <taxon>Asteroideae</taxon>
        <taxon>Anthemideae</taxon>
        <taxon>Anthemidinae</taxon>
        <taxon>Tanacetum</taxon>
    </lineage>
</organism>
<keyword evidence="1" id="KW-1133">Transmembrane helix</keyword>
<sequence length="210" mass="22556">DLIVPAFLKELICKVLRLLVSFLGLNLFGILLDELAKGRIASSGWPFASTVPSQMTHLVASLTLDSVRSCVMQGAFLTQEKANSIPTIFSWGGSISHNGFLPSILLLVVIIVAVVVIVVVVIMVVVVVGEGWANKFHQDKASLVRVPVANFTLQSSVQLLRENTDSVCSNQRMRPTTPYVPLKSKVFAMVAACASRAATTLSATSFLITA</sequence>
<feature type="transmembrane region" description="Helical" evidence="1">
    <location>
        <begin position="15"/>
        <end position="32"/>
    </location>
</feature>
<protein>
    <submittedName>
        <fullName evidence="2">Uncharacterized protein</fullName>
    </submittedName>
</protein>
<dbReference type="AlphaFoldDB" id="A0A699JS62"/>
<reference evidence="2" key="1">
    <citation type="journal article" date="2019" name="Sci. Rep.">
        <title>Draft genome of Tanacetum cinerariifolium, the natural source of mosquito coil.</title>
        <authorList>
            <person name="Yamashiro T."/>
            <person name="Shiraishi A."/>
            <person name="Satake H."/>
            <person name="Nakayama K."/>
        </authorList>
    </citation>
    <scope>NUCLEOTIDE SEQUENCE</scope>
</reference>
<feature type="non-terminal residue" evidence="2">
    <location>
        <position position="1"/>
    </location>
</feature>
<keyword evidence="1" id="KW-0472">Membrane</keyword>
<gene>
    <name evidence="2" type="ORF">Tci_626300</name>
</gene>